<keyword evidence="3" id="KW-1185">Reference proteome</keyword>
<sequence>MTAFAFHGMTDLLEVPMALEFARQLKIWRGHRRMSQLQLALEADVSARHIAFLETGRARPSQAMVLRLGEALDMPRAERNVMLDAAGFRPAYGRRSFDDETLAPVRHAIAHMIKGHLPYPAFVFDRHWIILDANDSGRAMLSGFGLSDGDSFSDFLLRPGQGMALVENWAEVASHLSSRFRLESAHLGGDAVLDEAAAALAREAGSSSHAGHVDLPPVVPVRFRFAGGVFPMFSTIAQFGTAEDIALADIKIEMFFPADATTEQLFRQMAAGQAG</sequence>
<dbReference type="Pfam" id="PF13560">
    <property type="entry name" value="HTH_31"/>
    <property type="match status" value="1"/>
</dbReference>
<dbReference type="InterPro" id="IPR010982">
    <property type="entry name" value="Lambda_DNA-bd_dom_sf"/>
</dbReference>
<dbReference type="EMBL" id="STGT01000006">
    <property type="protein sequence ID" value="THV11100.1"/>
    <property type="molecule type" value="Genomic_DNA"/>
</dbReference>
<dbReference type="PANTHER" id="PTHR35010:SF4">
    <property type="entry name" value="BLL5781 PROTEIN"/>
    <property type="match status" value="1"/>
</dbReference>
<protein>
    <submittedName>
        <fullName evidence="2">Helix-turn-helix domain-containing protein</fullName>
    </submittedName>
</protein>
<evidence type="ECO:0000313" key="2">
    <source>
        <dbReference type="EMBL" id="THV11100.1"/>
    </source>
</evidence>
<proteinExistence type="predicted"/>
<organism evidence="2 3">
    <name type="scientific">Rhizobium rhizophilum</name>
    <dbReference type="NCBI Taxonomy" id="1850373"/>
    <lineage>
        <taxon>Bacteria</taxon>
        <taxon>Pseudomonadati</taxon>
        <taxon>Pseudomonadota</taxon>
        <taxon>Alphaproteobacteria</taxon>
        <taxon>Hyphomicrobiales</taxon>
        <taxon>Rhizobiaceae</taxon>
        <taxon>Rhizobium/Agrobacterium group</taxon>
        <taxon>Rhizobium</taxon>
    </lineage>
</organism>
<reference evidence="2 3" key="1">
    <citation type="submission" date="2019-04" db="EMBL/GenBank/DDBJ databases">
        <title>Genome sequence of strain 7209-2.</title>
        <authorList>
            <person name="Gao J."/>
            <person name="Sun J."/>
        </authorList>
    </citation>
    <scope>NUCLEOTIDE SEQUENCE [LARGE SCALE GENOMIC DNA]</scope>
    <source>
        <strain evidence="2 3">7209-2</strain>
    </source>
</reference>
<gene>
    <name evidence="2" type="ORF">E9677_22370</name>
</gene>
<dbReference type="Gene3D" id="3.30.450.180">
    <property type="match status" value="1"/>
</dbReference>
<dbReference type="PROSITE" id="PS50943">
    <property type="entry name" value="HTH_CROC1"/>
    <property type="match status" value="1"/>
</dbReference>
<dbReference type="Pfam" id="PF17765">
    <property type="entry name" value="MLTR_LBD"/>
    <property type="match status" value="1"/>
</dbReference>
<comment type="caution">
    <text evidence="2">The sequence shown here is derived from an EMBL/GenBank/DDBJ whole genome shotgun (WGS) entry which is preliminary data.</text>
</comment>
<feature type="domain" description="HTH cro/C1-type" evidence="1">
    <location>
        <begin position="25"/>
        <end position="79"/>
    </location>
</feature>
<evidence type="ECO:0000313" key="3">
    <source>
        <dbReference type="Proteomes" id="UP000309667"/>
    </source>
</evidence>
<dbReference type="Proteomes" id="UP000309667">
    <property type="component" value="Unassembled WGS sequence"/>
</dbReference>
<dbReference type="CDD" id="cd00093">
    <property type="entry name" value="HTH_XRE"/>
    <property type="match status" value="1"/>
</dbReference>
<evidence type="ECO:0000259" key="1">
    <source>
        <dbReference type="PROSITE" id="PS50943"/>
    </source>
</evidence>
<dbReference type="PANTHER" id="PTHR35010">
    <property type="entry name" value="BLL4672 PROTEIN-RELATED"/>
    <property type="match status" value="1"/>
</dbReference>
<dbReference type="SUPFAM" id="SSF47413">
    <property type="entry name" value="lambda repressor-like DNA-binding domains"/>
    <property type="match status" value="1"/>
</dbReference>
<dbReference type="Gene3D" id="1.10.260.40">
    <property type="entry name" value="lambda repressor-like DNA-binding domains"/>
    <property type="match status" value="1"/>
</dbReference>
<accession>A0ABY2QRD5</accession>
<dbReference type="SMART" id="SM00530">
    <property type="entry name" value="HTH_XRE"/>
    <property type="match status" value="1"/>
</dbReference>
<dbReference type="InterPro" id="IPR041413">
    <property type="entry name" value="MLTR_LBD"/>
</dbReference>
<name>A0ABY2QRD5_9HYPH</name>
<dbReference type="InterPro" id="IPR001387">
    <property type="entry name" value="Cro/C1-type_HTH"/>
</dbReference>